<keyword evidence="3 6" id="KW-0067">ATP-binding</keyword>
<protein>
    <submittedName>
        <fullName evidence="6">ABC transporter ATP-binding protein</fullName>
    </submittedName>
</protein>
<proteinExistence type="inferred from homology"/>
<dbReference type="FunFam" id="3.40.50.300:FF:000032">
    <property type="entry name" value="Export ABC transporter ATP-binding protein"/>
    <property type="match status" value="1"/>
</dbReference>
<keyword evidence="7" id="KW-1185">Reference proteome</keyword>
<dbReference type="EMBL" id="JPEO01000001">
    <property type="protein sequence ID" value="KFZ39129.1"/>
    <property type="molecule type" value="Genomic_DNA"/>
</dbReference>
<keyword evidence="2" id="KW-0547">Nucleotide-binding</keyword>
<evidence type="ECO:0000256" key="1">
    <source>
        <dbReference type="ARBA" id="ARBA00022448"/>
    </source>
</evidence>
<dbReference type="GO" id="GO:0005524">
    <property type="term" value="F:ATP binding"/>
    <property type="evidence" value="ECO:0007669"/>
    <property type="project" value="UniProtKB-KW"/>
</dbReference>
<dbReference type="InterPro" id="IPR015854">
    <property type="entry name" value="ABC_transpr_LolD-like"/>
</dbReference>
<dbReference type="eggNOG" id="COG1136">
    <property type="taxonomic scope" value="Bacteria"/>
</dbReference>
<evidence type="ECO:0000256" key="2">
    <source>
        <dbReference type="ARBA" id="ARBA00022741"/>
    </source>
</evidence>
<dbReference type="Proteomes" id="UP000029264">
    <property type="component" value="Unassembled WGS sequence"/>
</dbReference>
<comment type="similarity">
    <text evidence="4">Belongs to the ABC transporter superfamily. Macrolide exporter (TC 3.A.1.122) family.</text>
</comment>
<dbReference type="GO" id="GO:0022857">
    <property type="term" value="F:transmembrane transporter activity"/>
    <property type="evidence" value="ECO:0007669"/>
    <property type="project" value="TreeGrafter"/>
</dbReference>
<dbReference type="SMART" id="SM00382">
    <property type="entry name" value="AAA"/>
    <property type="match status" value="1"/>
</dbReference>
<evidence type="ECO:0000256" key="4">
    <source>
        <dbReference type="ARBA" id="ARBA00038388"/>
    </source>
</evidence>
<dbReference type="PROSITE" id="PS00211">
    <property type="entry name" value="ABC_TRANSPORTER_1"/>
    <property type="match status" value="1"/>
</dbReference>
<dbReference type="InterPro" id="IPR003439">
    <property type="entry name" value="ABC_transporter-like_ATP-bd"/>
</dbReference>
<dbReference type="AlphaFoldDB" id="A0A094JM49"/>
<dbReference type="SUPFAM" id="SSF52540">
    <property type="entry name" value="P-loop containing nucleoside triphosphate hydrolases"/>
    <property type="match status" value="1"/>
</dbReference>
<reference evidence="6 7" key="1">
    <citation type="submission" date="2014-06" db="EMBL/GenBank/DDBJ databases">
        <title>Shewanella sp. YQH10.</title>
        <authorList>
            <person name="Liu Y."/>
            <person name="Zeng R."/>
        </authorList>
    </citation>
    <scope>NUCLEOTIDE SEQUENCE [LARGE SCALE GENOMIC DNA]</scope>
    <source>
        <strain evidence="6 7">YQH10</strain>
    </source>
</reference>
<dbReference type="PANTHER" id="PTHR24220:SF659">
    <property type="entry name" value="TRANSPORTER, PUTATIVE-RELATED"/>
    <property type="match status" value="1"/>
</dbReference>
<gene>
    <name evidence="6" type="ORF">HR45_01655</name>
</gene>
<dbReference type="InterPro" id="IPR017911">
    <property type="entry name" value="MacB-like_ATP-bd"/>
</dbReference>
<feature type="domain" description="ABC transporter" evidence="5">
    <location>
        <begin position="10"/>
        <end position="226"/>
    </location>
</feature>
<evidence type="ECO:0000313" key="6">
    <source>
        <dbReference type="EMBL" id="KFZ39129.1"/>
    </source>
</evidence>
<dbReference type="GO" id="GO:1902495">
    <property type="term" value="C:transmembrane transporter complex"/>
    <property type="evidence" value="ECO:0007669"/>
    <property type="project" value="UniProtKB-ARBA"/>
</dbReference>
<dbReference type="InterPro" id="IPR017871">
    <property type="entry name" value="ABC_transporter-like_CS"/>
</dbReference>
<dbReference type="InterPro" id="IPR027417">
    <property type="entry name" value="P-loop_NTPase"/>
</dbReference>
<evidence type="ECO:0000259" key="5">
    <source>
        <dbReference type="PROSITE" id="PS50893"/>
    </source>
</evidence>
<dbReference type="GO" id="GO:0005886">
    <property type="term" value="C:plasma membrane"/>
    <property type="evidence" value="ECO:0007669"/>
    <property type="project" value="TreeGrafter"/>
</dbReference>
<dbReference type="RefSeq" id="WP_037439018.1">
    <property type="nucleotide sequence ID" value="NZ_JPEO01000001.1"/>
</dbReference>
<dbReference type="PANTHER" id="PTHR24220">
    <property type="entry name" value="IMPORT ATP-BINDING PROTEIN"/>
    <property type="match status" value="1"/>
</dbReference>
<dbReference type="CDD" id="cd03255">
    <property type="entry name" value="ABC_MJ0796_LolCDE_FtsE"/>
    <property type="match status" value="1"/>
</dbReference>
<evidence type="ECO:0000256" key="3">
    <source>
        <dbReference type="ARBA" id="ARBA00022840"/>
    </source>
</evidence>
<evidence type="ECO:0000313" key="7">
    <source>
        <dbReference type="Proteomes" id="UP000029264"/>
    </source>
</evidence>
<accession>A0A094JM49</accession>
<dbReference type="InterPro" id="IPR003593">
    <property type="entry name" value="AAA+_ATPase"/>
</dbReference>
<dbReference type="Pfam" id="PF00005">
    <property type="entry name" value="ABC_tran"/>
    <property type="match status" value="1"/>
</dbReference>
<organism evidence="6 7">
    <name type="scientific">Shewanella mangrovi</name>
    <dbReference type="NCBI Taxonomy" id="1515746"/>
    <lineage>
        <taxon>Bacteria</taxon>
        <taxon>Pseudomonadati</taxon>
        <taxon>Pseudomonadota</taxon>
        <taxon>Gammaproteobacteria</taxon>
        <taxon>Alteromonadales</taxon>
        <taxon>Shewanellaceae</taxon>
        <taxon>Shewanella</taxon>
    </lineage>
</organism>
<dbReference type="Gene3D" id="3.40.50.300">
    <property type="entry name" value="P-loop containing nucleotide triphosphate hydrolases"/>
    <property type="match status" value="1"/>
</dbReference>
<dbReference type="GO" id="GO:0016887">
    <property type="term" value="F:ATP hydrolysis activity"/>
    <property type="evidence" value="ECO:0007669"/>
    <property type="project" value="InterPro"/>
</dbReference>
<dbReference type="STRING" id="1515746.HR45_01655"/>
<name>A0A094JM49_9GAMM</name>
<keyword evidence="1" id="KW-0813">Transport</keyword>
<dbReference type="OrthoDB" id="9801477at2"/>
<dbReference type="PROSITE" id="PS50893">
    <property type="entry name" value="ABC_TRANSPORTER_2"/>
    <property type="match status" value="1"/>
</dbReference>
<sequence length="226" mass="24937">MTDSRFSAIVTLRQISKGFNDGDQYHQVLKQLNLSILPGETVALTGPSGSGKSTLLNIIGGFEQADSGELSLLGHSTQHWHDPQWSDFRRRSLGVVFQQYNLLTPLNVADNIQFPLSLLGEPWNDWCDYLVNKLGIAELKQRAVEQLSGGQQQRVAIARALAHRPALLLADEPTGNLDAHAGEEVMQLLVKLAADAGTAILMVTHSDSAAHYMTRRWHLEQGNIHE</sequence>
<comment type="caution">
    <text evidence="6">The sequence shown here is derived from an EMBL/GenBank/DDBJ whole genome shotgun (WGS) entry which is preliminary data.</text>
</comment>